<evidence type="ECO:0000313" key="9">
    <source>
        <dbReference type="Proteomes" id="UP000694540"/>
    </source>
</evidence>
<dbReference type="GO" id="GO:1990904">
    <property type="term" value="C:ribonucleoprotein complex"/>
    <property type="evidence" value="ECO:0007669"/>
    <property type="project" value="UniProtKB-KW"/>
</dbReference>
<reference evidence="8" key="2">
    <citation type="submission" date="2025-09" db="UniProtKB">
        <authorList>
            <consortium name="Ensembl"/>
        </authorList>
    </citation>
    <scope>IDENTIFICATION</scope>
</reference>
<dbReference type="GO" id="GO:0003735">
    <property type="term" value="F:structural constituent of ribosome"/>
    <property type="evidence" value="ECO:0007669"/>
    <property type="project" value="InterPro"/>
</dbReference>
<evidence type="ECO:0000256" key="3">
    <source>
        <dbReference type="ARBA" id="ARBA00022980"/>
    </source>
</evidence>
<protein>
    <recommendedName>
        <fullName evidence="6">60S ribosomal protein L36</fullName>
    </recommendedName>
</protein>
<name>A0A8C3X4S9_9CETA</name>
<organism evidence="8 9">
    <name type="scientific">Catagonus wagneri</name>
    <name type="common">Chacoan peccary</name>
    <dbReference type="NCBI Taxonomy" id="51154"/>
    <lineage>
        <taxon>Eukaryota</taxon>
        <taxon>Metazoa</taxon>
        <taxon>Chordata</taxon>
        <taxon>Craniata</taxon>
        <taxon>Vertebrata</taxon>
        <taxon>Euteleostomi</taxon>
        <taxon>Mammalia</taxon>
        <taxon>Eutheria</taxon>
        <taxon>Laurasiatheria</taxon>
        <taxon>Artiodactyla</taxon>
        <taxon>Suina</taxon>
        <taxon>Tayassuidae</taxon>
        <taxon>Catagonus</taxon>
    </lineage>
</organism>
<evidence type="ECO:0000256" key="5">
    <source>
        <dbReference type="ARBA" id="ARBA00034092"/>
    </source>
</evidence>
<comment type="subunit">
    <text evidence="2">Component of the large ribosomal subunit.</text>
</comment>
<keyword evidence="4 6" id="KW-0687">Ribonucleoprotein</keyword>
<dbReference type="PROSITE" id="PS01190">
    <property type="entry name" value="RIBOSOMAL_L36E"/>
    <property type="match status" value="1"/>
</dbReference>
<dbReference type="GO" id="GO:0006412">
    <property type="term" value="P:translation"/>
    <property type="evidence" value="ECO:0007669"/>
    <property type="project" value="InterPro"/>
</dbReference>
<evidence type="ECO:0000313" key="8">
    <source>
        <dbReference type="Ensembl" id="ENSCWAP00000024165.1"/>
    </source>
</evidence>
<accession>A0A8C3X4S9</accession>
<dbReference type="Pfam" id="PF01158">
    <property type="entry name" value="Ribosomal_L36e"/>
    <property type="match status" value="1"/>
</dbReference>
<evidence type="ECO:0000256" key="7">
    <source>
        <dbReference type="SAM" id="MobiDB-lite"/>
    </source>
</evidence>
<keyword evidence="9" id="KW-1185">Reference proteome</keyword>
<reference evidence="8" key="1">
    <citation type="submission" date="2025-08" db="UniProtKB">
        <authorList>
            <consortium name="Ensembl"/>
        </authorList>
    </citation>
    <scope>IDENTIFICATION</scope>
</reference>
<evidence type="ECO:0000256" key="4">
    <source>
        <dbReference type="ARBA" id="ARBA00023274"/>
    </source>
</evidence>
<keyword evidence="3 6" id="KW-0689">Ribosomal protein</keyword>
<dbReference type="InterPro" id="IPR038097">
    <property type="entry name" value="Ribosomal_eL36_sf"/>
</dbReference>
<proteinExistence type="inferred from homology"/>
<dbReference type="GeneTree" id="ENSGT00390000011943"/>
<dbReference type="InterPro" id="IPR000509">
    <property type="entry name" value="Ribosomal_eL36"/>
</dbReference>
<dbReference type="Proteomes" id="UP000694540">
    <property type="component" value="Unplaced"/>
</dbReference>
<dbReference type="PANTHER" id="PTHR10114">
    <property type="entry name" value="60S RIBOSOMAL PROTEIN L36"/>
    <property type="match status" value="1"/>
</dbReference>
<dbReference type="Ensembl" id="ENSCWAT00000026193.1">
    <property type="protein sequence ID" value="ENSCWAP00000024165.1"/>
    <property type="gene ID" value="ENSCWAG00000018403.1"/>
</dbReference>
<evidence type="ECO:0000256" key="2">
    <source>
        <dbReference type="ARBA" id="ARBA00011133"/>
    </source>
</evidence>
<evidence type="ECO:0000256" key="6">
    <source>
        <dbReference type="RuleBase" id="RU000665"/>
    </source>
</evidence>
<comment type="function">
    <text evidence="5">Component of the large ribosomal subunit. The ribosome is a large ribonucleoprotein complex responsible for the synthesis of proteins in the cell.</text>
</comment>
<sequence>MALCYPTAIGLNKGHNVTKNVSEPRHGHRRGRLTKHTKLVRDVIWEVRGFAPYERRATELLRVSKDKRALKLMEKRARTHSGAERNKRGAEQRSGGHEENSSQEGLSLLSAVCNKAILEEKMHSFSEKHILS</sequence>
<dbReference type="AlphaFoldDB" id="A0A8C3X4S9"/>
<feature type="region of interest" description="Disordered" evidence="7">
    <location>
        <begin position="72"/>
        <end position="105"/>
    </location>
</feature>
<feature type="compositionally biased region" description="Basic and acidic residues" evidence="7">
    <location>
        <begin position="72"/>
        <end position="100"/>
    </location>
</feature>
<dbReference type="Gene3D" id="1.10.10.1760">
    <property type="entry name" value="60S ribosomal protein L36"/>
    <property type="match status" value="1"/>
</dbReference>
<evidence type="ECO:0000256" key="1">
    <source>
        <dbReference type="ARBA" id="ARBA00006509"/>
    </source>
</evidence>
<comment type="similarity">
    <text evidence="1 6">Belongs to the eukaryotic ribosomal protein eL36 family.</text>
</comment>
<dbReference type="GO" id="GO:0005840">
    <property type="term" value="C:ribosome"/>
    <property type="evidence" value="ECO:0007669"/>
    <property type="project" value="UniProtKB-KW"/>
</dbReference>